<dbReference type="EMBL" id="RKQL01000002">
    <property type="protein sequence ID" value="RPE70670.1"/>
    <property type="molecule type" value="Genomic_DNA"/>
</dbReference>
<proteinExistence type="inferred from homology"/>
<comment type="similarity">
    <text evidence="5">Belongs to the KdsB family.</text>
</comment>
<dbReference type="InterPro" id="IPR003329">
    <property type="entry name" value="Cytidylyl_trans"/>
</dbReference>
<evidence type="ECO:0000256" key="5">
    <source>
        <dbReference type="HAMAP-Rule" id="MF_00057"/>
    </source>
</evidence>
<evidence type="ECO:0000256" key="2">
    <source>
        <dbReference type="ARBA" id="ARBA00022679"/>
    </source>
</evidence>
<comment type="caution">
    <text evidence="6">The sequence shown here is derived from an EMBL/GenBank/DDBJ whole genome shotgun (WGS) entry which is preliminary data.</text>
</comment>
<comment type="function">
    <text evidence="5">Activates KDO (a required 8-carbon sugar) for incorporation into bacterial lipopolysaccharide in Gram-negative bacteria.</text>
</comment>
<dbReference type="FunFam" id="3.90.550.10:FF:000011">
    <property type="entry name" value="3-deoxy-manno-octulosonate cytidylyltransferase"/>
    <property type="match status" value="1"/>
</dbReference>
<dbReference type="UniPathway" id="UPA00358">
    <property type="reaction ID" value="UER00476"/>
</dbReference>
<evidence type="ECO:0000256" key="4">
    <source>
        <dbReference type="ARBA" id="ARBA00022985"/>
    </source>
</evidence>
<dbReference type="GO" id="GO:0009103">
    <property type="term" value="P:lipopolysaccharide biosynthetic process"/>
    <property type="evidence" value="ECO:0007669"/>
    <property type="project" value="UniProtKB-UniRule"/>
</dbReference>
<accession>A0A3N4VA16</accession>
<dbReference type="InterPro" id="IPR004528">
    <property type="entry name" value="KdsB"/>
</dbReference>
<dbReference type="HAMAP" id="MF_00057">
    <property type="entry name" value="KdsB"/>
    <property type="match status" value="1"/>
</dbReference>
<evidence type="ECO:0000256" key="1">
    <source>
        <dbReference type="ARBA" id="ARBA00004370"/>
    </source>
</evidence>
<comment type="catalytic activity">
    <reaction evidence="5">
        <text>3-deoxy-alpha-D-manno-oct-2-ulosonate + CTP = CMP-3-deoxy-beta-D-manno-octulosonate + diphosphate</text>
        <dbReference type="Rhea" id="RHEA:23448"/>
        <dbReference type="ChEBI" id="CHEBI:33019"/>
        <dbReference type="ChEBI" id="CHEBI:37563"/>
        <dbReference type="ChEBI" id="CHEBI:85986"/>
        <dbReference type="ChEBI" id="CHEBI:85987"/>
        <dbReference type="EC" id="2.7.7.38"/>
    </reaction>
</comment>
<dbReference type="Gene3D" id="3.90.550.10">
    <property type="entry name" value="Spore Coat Polysaccharide Biosynthesis Protein SpsA, Chain A"/>
    <property type="match status" value="1"/>
</dbReference>
<dbReference type="NCBIfam" id="NF009905">
    <property type="entry name" value="PRK13368.1"/>
    <property type="match status" value="1"/>
</dbReference>
<keyword evidence="4 5" id="KW-0448">Lipopolysaccharide biosynthesis</keyword>
<evidence type="ECO:0000313" key="6">
    <source>
        <dbReference type="EMBL" id="RPE70670.1"/>
    </source>
</evidence>
<keyword evidence="7" id="KW-1185">Reference proteome</keyword>
<evidence type="ECO:0000313" key="7">
    <source>
        <dbReference type="Proteomes" id="UP000272193"/>
    </source>
</evidence>
<dbReference type="PANTHER" id="PTHR42866">
    <property type="entry name" value="3-DEOXY-MANNO-OCTULOSONATE CYTIDYLYLTRANSFERASE"/>
    <property type="match status" value="1"/>
</dbReference>
<dbReference type="GO" id="GO:0008690">
    <property type="term" value="F:3-deoxy-manno-octulosonate cytidylyltransferase activity"/>
    <property type="evidence" value="ECO:0007669"/>
    <property type="project" value="UniProtKB-UniRule"/>
</dbReference>
<dbReference type="AlphaFoldDB" id="A0A3N4VA16"/>
<dbReference type="PANTHER" id="PTHR42866:SF2">
    <property type="entry name" value="3-DEOXY-MANNO-OCTULOSONATE CYTIDYLYLTRANSFERASE, MITOCHONDRIAL"/>
    <property type="match status" value="1"/>
</dbReference>
<dbReference type="NCBIfam" id="NF003952">
    <property type="entry name" value="PRK05450.1-5"/>
    <property type="match status" value="1"/>
</dbReference>
<evidence type="ECO:0000256" key="3">
    <source>
        <dbReference type="ARBA" id="ARBA00022695"/>
    </source>
</evidence>
<dbReference type="EC" id="2.7.7.38" evidence="5"/>
<comment type="pathway">
    <text evidence="5">Nucleotide-sugar biosynthesis; CMP-3-deoxy-D-manno-octulosonate biosynthesis; CMP-3-deoxy-D-manno-octulosonate from 3-deoxy-D-manno-octulosonate and CTP: step 1/1.</text>
</comment>
<dbReference type="InterPro" id="IPR029044">
    <property type="entry name" value="Nucleotide-diphossugar_trans"/>
</dbReference>
<dbReference type="Pfam" id="PF02348">
    <property type="entry name" value="CTP_transf_3"/>
    <property type="match status" value="1"/>
</dbReference>
<dbReference type="CDD" id="cd02517">
    <property type="entry name" value="CMP-KDO-Synthetase"/>
    <property type="match status" value="1"/>
</dbReference>
<dbReference type="GO" id="GO:0016020">
    <property type="term" value="C:membrane"/>
    <property type="evidence" value="ECO:0007669"/>
    <property type="project" value="UniProtKB-SubCell"/>
</dbReference>
<reference evidence="6 7" key="1">
    <citation type="submission" date="2018-11" db="EMBL/GenBank/DDBJ databases">
        <title>Genomic Encyclopedia of Type Strains, Phase IV (KMG-IV): sequencing the most valuable type-strain genomes for metagenomic binning, comparative biology and taxonomic classification.</title>
        <authorList>
            <person name="Goeker M."/>
        </authorList>
    </citation>
    <scope>NUCLEOTIDE SEQUENCE [LARGE SCALE GENOMIC DNA]</scope>
    <source>
        <strain evidence="6 7">DSM 101684</strain>
    </source>
</reference>
<dbReference type="GO" id="GO:0005829">
    <property type="term" value="C:cytosol"/>
    <property type="evidence" value="ECO:0007669"/>
    <property type="project" value="TreeGrafter"/>
</dbReference>
<dbReference type="SUPFAM" id="SSF53448">
    <property type="entry name" value="Nucleotide-diphospho-sugar transferases"/>
    <property type="match status" value="1"/>
</dbReference>
<dbReference type="GO" id="GO:0033468">
    <property type="term" value="P:CMP-keto-3-deoxy-D-manno-octulosonic acid biosynthetic process"/>
    <property type="evidence" value="ECO:0007669"/>
    <property type="project" value="UniProtKB-UniRule"/>
</dbReference>
<keyword evidence="5" id="KW-0963">Cytoplasm</keyword>
<gene>
    <name evidence="5" type="primary">kdsB</name>
    <name evidence="6" type="ORF">EDC62_1156</name>
</gene>
<dbReference type="NCBIfam" id="TIGR00466">
    <property type="entry name" value="kdsB"/>
    <property type="match status" value="1"/>
</dbReference>
<sequence>MTGMASDMNAMDPGAAPTSAGFIVLIPARMRSSRLPGKPLADLAGLPMVVRVAQQALKSHARRCVVAADDPAIAEACARHGIECLLTEPDHPSGTDRLAEAAQRLGLASEEIVVNVQGDEPLIEPRLLDAVAECLARHPSARMATVACPIDDVEAYTNPNVVKVVTDRHDRALYFSRAPIPWDRDRYSSGVRELPGTSALRHIGLYAYRVAFLTAFPKLAVAPIEQVEALEQLRALWHGETIAVYRTDSAPPAGVDTPEDLERARVHLALERAASRL</sequence>
<comment type="subcellular location">
    <subcellularLocation>
        <location evidence="5">Cytoplasm</location>
    </subcellularLocation>
    <subcellularLocation>
        <location evidence="1">Membrane</location>
    </subcellularLocation>
</comment>
<protein>
    <recommendedName>
        <fullName evidence="5">3-deoxy-manno-octulosonate cytidylyltransferase</fullName>
        <ecNumber evidence="5">2.7.7.38</ecNumber>
    </recommendedName>
    <alternativeName>
        <fullName evidence="5">CMP-2-keto-3-deoxyoctulosonic acid synthase</fullName>
        <shortName evidence="5">CKS</shortName>
        <shortName evidence="5">CMP-KDO synthase</shortName>
    </alternativeName>
</protein>
<keyword evidence="3 5" id="KW-0548">Nucleotidyltransferase</keyword>
<dbReference type="Proteomes" id="UP000272193">
    <property type="component" value="Unassembled WGS sequence"/>
</dbReference>
<organism evidence="6 7">
    <name type="scientific">Tibeticola sediminis</name>
    <dbReference type="NCBI Taxonomy" id="1917811"/>
    <lineage>
        <taxon>Bacteria</taxon>
        <taxon>Pseudomonadati</taxon>
        <taxon>Pseudomonadota</taxon>
        <taxon>Betaproteobacteria</taxon>
        <taxon>Burkholderiales</taxon>
        <taxon>Comamonadaceae</taxon>
        <taxon>Tibeticola</taxon>
    </lineage>
</organism>
<name>A0A3N4VA16_9BURK</name>
<keyword evidence="2 5" id="KW-0808">Transferase</keyword>